<feature type="region of interest" description="Disordered" evidence="1">
    <location>
        <begin position="118"/>
        <end position="179"/>
    </location>
</feature>
<sequence length="195" mass="20451">MDAEPGPSTRACRIDPVPPRRRAQAPSPPPPPTPSTRLHRSPASDAIVRTCLGLPSYSPIPKTPAAYAILLSFFAVDAPLSLPVATGARDSVPALRAESPLNDGAGSAHRRAVGENEAEELGEGGMVWTQDGGRNGGGDDDGDGAHDGADVQPVASMAMDVDETEEEEEENEGEELDEVADSLEGLELCDEAMQW</sequence>
<protein>
    <submittedName>
        <fullName evidence="2">Uncharacterized protein</fullName>
    </submittedName>
</protein>
<organism evidence="2 3">
    <name type="scientific">Exidia glandulosa HHB12029</name>
    <dbReference type="NCBI Taxonomy" id="1314781"/>
    <lineage>
        <taxon>Eukaryota</taxon>
        <taxon>Fungi</taxon>
        <taxon>Dikarya</taxon>
        <taxon>Basidiomycota</taxon>
        <taxon>Agaricomycotina</taxon>
        <taxon>Agaricomycetes</taxon>
        <taxon>Auriculariales</taxon>
        <taxon>Exidiaceae</taxon>
        <taxon>Exidia</taxon>
    </lineage>
</organism>
<reference evidence="2 3" key="1">
    <citation type="journal article" date="2016" name="Mol. Biol. Evol.">
        <title>Comparative Genomics of Early-Diverging Mushroom-Forming Fungi Provides Insights into the Origins of Lignocellulose Decay Capabilities.</title>
        <authorList>
            <person name="Nagy L.G."/>
            <person name="Riley R."/>
            <person name="Tritt A."/>
            <person name="Adam C."/>
            <person name="Daum C."/>
            <person name="Floudas D."/>
            <person name="Sun H."/>
            <person name="Yadav J.S."/>
            <person name="Pangilinan J."/>
            <person name="Larsson K.H."/>
            <person name="Matsuura K."/>
            <person name="Barry K."/>
            <person name="Labutti K."/>
            <person name="Kuo R."/>
            <person name="Ohm R.A."/>
            <person name="Bhattacharya S.S."/>
            <person name="Shirouzu T."/>
            <person name="Yoshinaga Y."/>
            <person name="Martin F.M."/>
            <person name="Grigoriev I.V."/>
            <person name="Hibbett D.S."/>
        </authorList>
    </citation>
    <scope>NUCLEOTIDE SEQUENCE [LARGE SCALE GENOMIC DNA]</scope>
    <source>
        <strain evidence="2 3">HHB12029</strain>
    </source>
</reference>
<feature type="compositionally biased region" description="Acidic residues" evidence="1">
    <location>
        <begin position="160"/>
        <end position="179"/>
    </location>
</feature>
<name>A0A165JI11_EXIGL</name>
<dbReference type="AlphaFoldDB" id="A0A165JI11"/>
<accession>A0A165JI11</accession>
<proteinExistence type="predicted"/>
<gene>
    <name evidence="2" type="ORF">EXIGLDRAFT_736288</name>
</gene>
<evidence type="ECO:0000313" key="2">
    <source>
        <dbReference type="EMBL" id="KZV94874.1"/>
    </source>
</evidence>
<dbReference type="Proteomes" id="UP000077266">
    <property type="component" value="Unassembled WGS sequence"/>
</dbReference>
<evidence type="ECO:0000313" key="3">
    <source>
        <dbReference type="Proteomes" id="UP000077266"/>
    </source>
</evidence>
<dbReference type="EMBL" id="KV425966">
    <property type="protein sequence ID" value="KZV94874.1"/>
    <property type="molecule type" value="Genomic_DNA"/>
</dbReference>
<evidence type="ECO:0000256" key="1">
    <source>
        <dbReference type="SAM" id="MobiDB-lite"/>
    </source>
</evidence>
<dbReference type="InParanoid" id="A0A165JI11"/>
<feature type="region of interest" description="Disordered" evidence="1">
    <location>
        <begin position="1"/>
        <end position="44"/>
    </location>
</feature>
<keyword evidence="3" id="KW-1185">Reference proteome</keyword>